<name>A0A9W8HWP2_9FUNG</name>
<evidence type="ECO:0000313" key="1">
    <source>
        <dbReference type="EMBL" id="KAJ2798173.1"/>
    </source>
</evidence>
<evidence type="ECO:0000313" key="2">
    <source>
        <dbReference type="Proteomes" id="UP001140094"/>
    </source>
</evidence>
<sequence length="177" mass="19279">MGDKPSNAPGKAPAVAEGSTQYVEEAVLNVGNPSSDIVMEDAYDPFSIAYKNEEPDPVKTTDLVAAFEKDLPFFSGDPDIDDMASFSWIEKIMVWKRGMLSKAREGLLIIAIKGKLTGRAKTALAKGTYNSFMALIVAIRTAYPLAYYQLHLAKSCESGKAFVTFQVGNVLISYHNS</sequence>
<dbReference type="Proteomes" id="UP001140094">
    <property type="component" value="Unassembled WGS sequence"/>
</dbReference>
<comment type="caution">
    <text evidence="1">The sequence shown here is derived from an EMBL/GenBank/DDBJ whole genome shotgun (WGS) entry which is preliminary data.</text>
</comment>
<dbReference type="EMBL" id="JANBUO010001462">
    <property type="protein sequence ID" value="KAJ2798173.1"/>
    <property type="molecule type" value="Genomic_DNA"/>
</dbReference>
<proteinExistence type="predicted"/>
<accession>A0A9W8HWP2</accession>
<dbReference type="OrthoDB" id="10408636at2759"/>
<gene>
    <name evidence="1" type="ORF">H4R20_004914</name>
</gene>
<keyword evidence="2" id="KW-1185">Reference proteome</keyword>
<reference evidence="1" key="1">
    <citation type="submission" date="2022-07" db="EMBL/GenBank/DDBJ databases">
        <title>Phylogenomic reconstructions and comparative analyses of Kickxellomycotina fungi.</title>
        <authorList>
            <person name="Reynolds N.K."/>
            <person name="Stajich J.E."/>
            <person name="Barry K."/>
            <person name="Grigoriev I.V."/>
            <person name="Crous P."/>
            <person name="Smith M.E."/>
        </authorList>
    </citation>
    <scope>NUCLEOTIDE SEQUENCE</scope>
    <source>
        <strain evidence="1">NRRL 1565</strain>
    </source>
</reference>
<dbReference type="AlphaFoldDB" id="A0A9W8HWP2"/>
<protein>
    <submittedName>
        <fullName evidence="1">Uncharacterized protein</fullName>
    </submittedName>
</protein>
<organism evidence="1 2">
    <name type="scientific">Coemansia guatemalensis</name>
    <dbReference type="NCBI Taxonomy" id="2761395"/>
    <lineage>
        <taxon>Eukaryota</taxon>
        <taxon>Fungi</taxon>
        <taxon>Fungi incertae sedis</taxon>
        <taxon>Zoopagomycota</taxon>
        <taxon>Kickxellomycotina</taxon>
        <taxon>Kickxellomycetes</taxon>
        <taxon>Kickxellales</taxon>
        <taxon>Kickxellaceae</taxon>
        <taxon>Coemansia</taxon>
    </lineage>
</organism>